<dbReference type="InterPro" id="IPR027474">
    <property type="entry name" value="L-asparaginase_N"/>
</dbReference>
<dbReference type="PROSITE" id="PS51732">
    <property type="entry name" value="ASN_GLN_ASE_3"/>
    <property type="match status" value="1"/>
</dbReference>
<feature type="domain" description="L-asparaginase N-terminal" evidence="4">
    <location>
        <begin position="6"/>
        <end position="178"/>
    </location>
</feature>
<dbReference type="InterPro" id="IPR036152">
    <property type="entry name" value="Asp/glu_Ase-like_sf"/>
</dbReference>
<dbReference type="PIRSF" id="PIRSF001220">
    <property type="entry name" value="L-ASNase_gatD"/>
    <property type="match status" value="1"/>
</dbReference>
<dbReference type="InterPro" id="IPR020827">
    <property type="entry name" value="Asparaginase/glutaminase_AS1"/>
</dbReference>
<dbReference type="PRINTS" id="PR00139">
    <property type="entry name" value="ASNGLNASE"/>
</dbReference>
<dbReference type="PANTHER" id="PTHR11707">
    <property type="entry name" value="L-ASPARAGINASE"/>
    <property type="match status" value="1"/>
</dbReference>
<dbReference type="InterPro" id="IPR037152">
    <property type="entry name" value="L-asparaginase_N_sf"/>
</dbReference>
<dbReference type="InterPro" id="IPR040919">
    <property type="entry name" value="Asparaginase_C"/>
</dbReference>
<reference evidence="7" key="1">
    <citation type="journal article" date="2019" name="Int. J. Syst. Evol. Microbiol.">
        <title>The Global Catalogue of Microorganisms (GCM) 10K type strain sequencing project: providing services to taxonomists for standard genome sequencing and annotation.</title>
        <authorList>
            <consortium name="The Broad Institute Genomics Platform"/>
            <consortium name="The Broad Institute Genome Sequencing Center for Infectious Disease"/>
            <person name="Wu L."/>
            <person name="Ma J."/>
        </authorList>
    </citation>
    <scope>NUCLEOTIDE SEQUENCE [LARGE SCALE GENOMIC DNA]</scope>
    <source>
        <strain evidence="7">JCM 18537</strain>
    </source>
</reference>
<dbReference type="Proteomes" id="UP001501645">
    <property type="component" value="Unassembled WGS sequence"/>
</dbReference>
<name>A0ABP9AT54_9MICO</name>
<evidence type="ECO:0000256" key="3">
    <source>
        <dbReference type="PROSITE-ProRule" id="PRU10099"/>
    </source>
</evidence>
<gene>
    <name evidence="6" type="ORF">GCM10023351_33480</name>
</gene>
<comment type="similarity">
    <text evidence="1">Belongs to the asparaginase 1 family.</text>
</comment>
<protein>
    <recommendedName>
        <fullName evidence="2">asparaginase</fullName>
        <ecNumber evidence="2">3.5.1.1</ecNumber>
    </recommendedName>
</protein>
<dbReference type="RefSeq" id="WP_345441899.1">
    <property type="nucleotide sequence ID" value="NZ_BAABKO010000007.1"/>
</dbReference>
<evidence type="ECO:0000256" key="2">
    <source>
        <dbReference type="ARBA" id="ARBA00012920"/>
    </source>
</evidence>
<dbReference type="Gene3D" id="3.40.50.40">
    <property type="match status" value="1"/>
</dbReference>
<dbReference type="Gene3D" id="3.40.50.1170">
    <property type="entry name" value="L-asparaginase, N-terminal domain"/>
    <property type="match status" value="1"/>
</dbReference>
<proteinExistence type="inferred from homology"/>
<dbReference type="InterPro" id="IPR027473">
    <property type="entry name" value="L-asparaginase_C"/>
</dbReference>
<organism evidence="6 7">
    <name type="scientific">Microbacterium gilvum</name>
    <dbReference type="NCBI Taxonomy" id="1336204"/>
    <lineage>
        <taxon>Bacteria</taxon>
        <taxon>Bacillati</taxon>
        <taxon>Actinomycetota</taxon>
        <taxon>Actinomycetes</taxon>
        <taxon>Micrococcales</taxon>
        <taxon>Microbacteriaceae</taxon>
        <taxon>Microbacterium</taxon>
    </lineage>
</organism>
<accession>A0ABP9AT54</accession>
<evidence type="ECO:0000313" key="6">
    <source>
        <dbReference type="EMBL" id="GAA4785067.1"/>
    </source>
</evidence>
<evidence type="ECO:0000259" key="4">
    <source>
        <dbReference type="Pfam" id="PF00710"/>
    </source>
</evidence>
<dbReference type="Pfam" id="PF00710">
    <property type="entry name" value="Asparaginase"/>
    <property type="match status" value="1"/>
</dbReference>
<keyword evidence="7" id="KW-1185">Reference proteome</keyword>
<evidence type="ECO:0000259" key="5">
    <source>
        <dbReference type="Pfam" id="PF17763"/>
    </source>
</evidence>
<feature type="domain" description="Asparaginase/glutaminase C-terminal" evidence="5">
    <location>
        <begin position="199"/>
        <end position="312"/>
    </location>
</feature>
<sequence>MSSTPHVVVIATGGTIAGRLSAHGAAVPVLSGEELAAGADVPLRVVELMALDSSALRLADMQAIADAVADALADPAVRGVVVSHGTDSMEETALLVGLQCGADPRPIVVTGAQFLPDDPRADGPANLAHALAIASGSEPAPRHPATGGAVIAFGGRVLPAWGAYKARTDHPDAFRRNDDALAPALATARRAHDGVAAVRVDLVAVVPGGDDVHLDASLAAGARGIVLLALGTGNASADVVAGVRRCVDAGVAVVVSSRVPRGSLAAVYGGGGGGHDLVSSGAVLARTLRAGQARILVAELLARGEGVARMAEALAA</sequence>
<dbReference type="PROSITE" id="PS00144">
    <property type="entry name" value="ASN_GLN_ASE_1"/>
    <property type="match status" value="1"/>
</dbReference>
<dbReference type="PIRSF" id="PIRSF500176">
    <property type="entry name" value="L_ASNase"/>
    <property type="match status" value="1"/>
</dbReference>
<dbReference type="Pfam" id="PF17763">
    <property type="entry name" value="Asparaginase_C"/>
    <property type="match status" value="1"/>
</dbReference>
<dbReference type="SMART" id="SM00870">
    <property type="entry name" value="Asparaginase"/>
    <property type="match status" value="1"/>
</dbReference>
<dbReference type="EC" id="3.5.1.1" evidence="2"/>
<dbReference type="EMBL" id="BAABKO010000007">
    <property type="protein sequence ID" value="GAA4785067.1"/>
    <property type="molecule type" value="Genomic_DNA"/>
</dbReference>
<dbReference type="InterPro" id="IPR006034">
    <property type="entry name" value="Asparaginase/glutaminase-like"/>
</dbReference>
<evidence type="ECO:0000313" key="7">
    <source>
        <dbReference type="Proteomes" id="UP001501645"/>
    </source>
</evidence>
<feature type="active site" evidence="3">
    <location>
        <position position="15"/>
    </location>
</feature>
<dbReference type="PANTHER" id="PTHR11707:SF28">
    <property type="entry name" value="60 KDA LYSOPHOSPHOLIPASE"/>
    <property type="match status" value="1"/>
</dbReference>
<dbReference type="SUPFAM" id="SSF53774">
    <property type="entry name" value="Glutaminase/Asparaginase"/>
    <property type="match status" value="1"/>
</dbReference>
<comment type="caution">
    <text evidence="6">The sequence shown here is derived from an EMBL/GenBank/DDBJ whole genome shotgun (WGS) entry which is preliminary data.</text>
</comment>
<evidence type="ECO:0000256" key="1">
    <source>
        <dbReference type="ARBA" id="ARBA00010518"/>
    </source>
</evidence>